<gene>
    <name evidence="7" type="ORF">DAETH_38450</name>
</gene>
<dbReference type="InterPro" id="IPR004099">
    <property type="entry name" value="Pyr_nucl-diS_OxRdtase_dimer"/>
</dbReference>
<dbReference type="Gene3D" id="3.30.390.30">
    <property type="match status" value="1"/>
</dbReference>
<protein>
    <submittedName>
        <fullName evidence="7">Mercuric reductase</fullName>
    </submittedName>
</protein>
<dbReference type="SUPFAM" id="SSF55424">
    <property type="entry name" value="FAD/NAD-linked reductases, dimerisation (C-terminal) domain"/>
    <property type="match status" value="1"/>
</dbReference>
<evidence type="ECO:0000313" key="7">
    <source>
        <dbReference type="EMBL" id="BDP43876.1"/>
    </source>
</evidence>
<dbReference type="Pfam" id="PF02852">
    <property type="entry name" value="Pyr_redox_dim"/>
    <property type="match status" value="1"/>
</dbReference>
<dbReference type="PANTHER" id="PTHR43014:SF2">
    <property type="entry name" value="MERCURIC REDUCTASE"/>
    <property type="match status" value="1"/>
</dbReference>
<dbReference type="PRINTS" id="PR00411">
    <property type="entry name" value="PNDRDTASEI"/>
</dbReference>
<evidence type="ECO:0000313" key="8">
    <source>
        <dbReference type="Proteomes" id="UP001064971"/>
    </source>
</evidence>
<dbReference type="Pfam" id="PF07992">
    <property type="entry name" value="Pyr_redox_2"/>
    <property type="match status" value="1"/>
</dbReference>
<evidence type="ECO:0000259" key="6">
    <source>
        <dbReference type="Pfam" id="PF07992"/>
    </source>
</evidence>
<dbReference type="Gene3D" id="3.50.50.60">
    <property type="entry name" value="FAD/NAD(P)-binding domain"/>
    <property type="match status" value="2"/>
</dbReference>
<dbReference type="InterPro" id="IPR016156">
    <property type="entry name" value="FAD/NAD-linked_Rdtase_dimer_sf"/>
</dbReference>
<dbReference type="SUPFAM" id="SSF51905">
    <property type="entry name" value="FAD/NAD(P)-binding domain"/>
    <property type="match status" value="1"/>
</dbReference>
<geneLocation type="plasmid" evidence="7 8">
    <name>pDAETH-1</name>
</geneLocation>
<evidence type="ECO:0000259" key="5">
    <source>
        <dbReference type="Pfam" id="PF02852"/>
    </source>
</evidence>
<feature type="domain" description="Pyridine nucleotide-disulphide oxidoreductase dimerisation" evidence="5">
    <location>
        <begin position="351"/>
        <end position="455"/>
    </location>
</feature>
<keyword evidence="3" id="KW-0285">Flavoprotein</keyword>
<dbReference type="Proteomes" id="UP001064971">
    <property type="component" value="Plasmid pDAETH-1"/>
</dbReference>
<proteinExistence type="inferred from homology"/>
<accession>A0ABM8AJA0</accession>
<feature type="domain" description="FAD/NAD(P)-binding" evidence="6">
    <location>
        <begin position="7"/>
        <end position="328"/>
    </location>
</feature>
<name>A0ABM8AJA0_9DEIO</name>
<evidence type="ECO:0000256" key="3">
    <source>
        <dbReference type="ARBA" id="ARBA00022630"/>
    </source>
</evidence>
<dbReference type="InterPro" id="IPR036188">
    <property type="entry name" value="FAD/NAD-bd_sf"/>
</dbReference>
<dbReference type="EMBL" id="AP026561">
    <property type="protein sequence ID" value="BDP43876.1"/>
    <property type="molecule type" value="Genomic_DNA"/>
</dbReference>
<evidence type="ECO:0000256" key="2">
    <source>
        <dbReference type="ARBA" id="ARBA00007532"/>
    </source>
</evidence>
<dbReference type="PIRSF" id="PIRSF000350">
    <property type="entry name" value="Mercury_reductase_MerA"/>
    <property type="match status" value="1"/>
</dbReference>
<organism evidence="7 8">
    <name type="scientific">Deinococcus aetherius</name>
    <dbReference type="NCBI Taxonomy" id="200252"/>
    <lineage>
        <taxon>Bacteria</taxon>
        <taxon>Thermotogati</taxon>
        <taxon>Deinococcota</taxon>
        <taxon>Deinococci</taxon>
        <taxon>Deinococcales</taxon>
        <taxon>Deinococcaceae</taxon>
        <taxon>Deinococcus</taxon>
    </lineage>
</organism>
<sequence length="482" mass="51514">MPEPEPYDALILGSGQAGTPLAAELGRAGWRVAIAEREHWGGTCVNEGCSPTKLMIACAETAHRARRARDYGVEAGPVRVDLGEVRRLKRELVASFAGGSERRLRGTQGVTPLLGHARFTGPGEVSVRTPQGERRLTAGHIFVNVGARPALPPVPGLGHVPHLLTSTSIMELDAVPGRLVVLGGGYVGLEFAQMFARFGSHVTVLHTGAQIVDREDEDVAGTLLGALREEGLDVHVLVRDLRVEPGPEGEATLHFRTPEGPCVRHTRHLLVATGRVPNTDSLGVEAAGIELDARGFIPVNADLETNVPGVYALGDVNGGPAFTHVAYDDYRLVRDRLLHGRGHLHRLPTYTLFTDPQLGRVGLSEREARARNLDILVATLPMAYVARAIETRRTAGMMKAVVDRKTHRILGAAVLGPEGGEVAATLQMAMLGGLPFTTLRDAVISHPTLAESLNNLFMTLGDVPPLAESDSVAFHPAGELHA</sequence>
<evidence type="ECO:0000256" key="4">
    <source>
        <dbReference type="ARBA" id="ARBA00022827"/>
    </source>
</evidence>
<comment type="cofactor">
    <cofactor evidence="1">
        <name>FAD</name>
        <dbReference type="ChEBI" id="CHEBI:57692"/>
    </cofactor>
</comment>
<dbReference type="PANTHER" id="PTHR43014">
    <property type="entry name" value="MERCURIC REDUCTASE"/>
    <property type="match status" value="1"/>
</dbReference>
<keyword evidence="4" id="KW-0274">FAD</keyword>
<keyword evidence="7" id="KW-0614">Plasmid</keyword>
<reference evidence="7" key="1">
    <citation type="submission" date="2022-07" db="EMBL/GenBank/DDBJ databases">
        <title>Complete Genome Sequence of the Radioresistant Bacterium Deinococcus aetherius ST0316, Isolated from the Air Dust collected in Lower Stratosphere above Japan.</title>
        <authorList>
            <person name="Satoh K."/>
            <person name="Hagiwara K."/>
            <person name="Katsumata K."/>
            <person name="Kubo A."/>
            <person name="Yokobori S."/>
            <person name="Yamagishi A."/>
            <person name="Oono Y."/>
            <person name="Narumi I."/>
        </authorList>
    </citation>
    <scope>NUCLEOTIDE SEQUENCE</scope>
    <source>
        <strain evidence="7">ST0316</strain>
        <plasmid evidence="7">pDAETH-1</plasmid>
    </source>
</reference>
<keyword evidence="8" id="KW-1185">Reference proteome</keyword>
<dbReference type="InterPro" id="IPR001100">
    <property type="entry name" value="Pyr_nuc-diS_OxRdtase"/>
</dbReference>
<evidence type="ECO:0000256" key="1">
    <source>
        <dbReference type="ARBA" id="ARBA00001974"/>
    </source>
</evidence>
<dbReference type="InterPro" id="IPR023753">
    <property type="entry name" value="FAD/NAD-binding_dom"/>
</dbReference>
<comment type="similarity">
    <text evidence="2">Belongs to the class-I pyridine nucleotide-disulfide oxidoreductase family.</text>
</comment>
<dbReference type="RefSeq" id="WP_264777717.1">
    <property type="nucleotide sequence ID" value="NZ_AP026561.1"/>
</dbReference>
<dbReference type="PRINTS" id="PR00368">
    <property type="entry name" value="FADPNR"/>
</dbReference>